<dbReference type="InterPro" id="IPR036388">
    <property type="entry name" value="WH-like_DNA-bd_sf"/>
</dbReference>
<dbReference type="Gene3D" id="3.40.190.290">
    <property type="match status" value="1"/>
</dbReference>
<proteinExistence type="inferred from homology"/>
<sequence>MNLYQFELFCQIAKVRSFTKAAKLMHLTQPAISAQVQAMENFYGTKLFERSATGVKLTPAGELVYKYAQHFLAEHEKLEREIDNLLGTNAQTIVIGASTTIGNFALPCNVWSFKEKFPEANIRIEVDNSQKVIALVLDGKVDFGLAEGPEFTNPDLEIKKVGESQVVVITSPELPQAQQNSITIEELKKLPLILREPGSSVREVFFEAIKKTGIPASELNIVLELGSFQGVLEAVKKGHGVSISCLEAVKKEYHRKELHYLTLKDMELTMPFLLVYRKDRTFSPLAKRFLRFIIGPAALEFC</sequence>
<dbReference type="EMBL" id="BDJK01000009">
    <property type="protein sequence ID" value="GAV22180.1"/>
    <property type="molecule type" value="Genomic_DNA"/>
</dbReference>
<keyword evidence="3" id="KW-0238">DNA-binding</keyword>
<dbReference type="InterPro" id="IPR005119">
    <property type="entry name" value="LysR_subst-bd"/>
</dbReference>
<dbReference type="InterPro" id="IPR000847">
    <property type="entry name" value="LysR_HTH_N"/>
</dbReference>
<reference evidence="7" key="1">
    <citation type="submission" date="2016-12" db="EMBL/GenBank/DDBJ databases">
        <title>Draft Genome Sequences od Carboxydothermus pertinax and islandicus, Hydrogenogenic Carboxydotrophic Bacteria.</title>
        <authorList>
            <person name="Fukuyama Y."/>
            <person name="Ohmae K."/>
            <person name="Yoneda Y."/>
            <person name="Yoshida T."/>
            <person name="Sako Y."/>
        </authorList>
    </citation>
    <scope>NUCLEOTIDE SEQUENCE [LARGE SCALE GENOMIC DNA]</scope>
    <source>
        <strain evidence="7">Ug1</strain>
    </source>
</reference>
<dbReference type="SUPFAM" id="SSF46785">
    <property type="entry name" value="Winged helix' DNA-binding domain"/>
    <property type="match status" value="1"/>
</dbReference>
<evidence type="ECO:0000256" key="3">
    <source>
        <dbReference type="ARBA" id="ARBA00023125"/>
    </source>
</evidence>
<dbReference type="Pfam" id="PF00126">
    <property type="entry name" value="HTH_1"/>
    <property type="match status" value="1"/>
</dbReference>
<dbReference type="Pfam" id="PF03466">
    <property type="entry name" value="LysR_substrate"/>
    <property type="match status" value="1"/>
</dbReference>
<comment type="similarity">
    <text evidence="1">Belongs to the LysR transcriptional regulatory family.</text>
</comment>
<dbReference type="PROSITE" id="PS50931">
    <property type="entry name" value="HTH_LYSR"/>
    <property type="match status" value="1"/>
</dbReference>
<protein>
    <submittedName>
        <fullName evidence="6">LysR family transcriptional regulator</fullName>
    </submittedName>
</protein>
<dbReference type="InterPro" id="IPR036390">
    <property type="entry name" value="WH_DNA-bd_sf"/>
</dbReference>
<dbReference type="PANTHER" id="PTHR30126:SF40">
    <property type="entry name" value="HTH-TYPE TRANSCRIPTIONAL REGULATOR GLTR"/>
    <property type="match status" value="1"/>
</dbReference>
<keyword evidence="7" id="KW-1185">Reference proteome</keyword>
<keyword evidence="2" id="KW-0805">Transcription regulation</keyword>
<dbReference type="GO" id="GO:0000976">
    <property type="term" value="F:transcription cis-regulatory region binding"/>
    <property type="evidence" value="ECO:0007669"/>
    <property type="project" value="TreeGrafter"/>
</dbReference>
<dbReference type="AlphaFoldDB" id="A0A1L8CTC3"/>
<dbReference type="Proteomes" id="UP000187485">
    <property type="component" value="Unassembled WGS sequence"/>
</dbReference>
<comment type="caution">
    <text evidence="6">The sequence shown here is derived from an EMBL/GenBank/DDBJ whole genome shotgun (WGS) entry which is preliminary data.</text>
</comment>
<evidence type="ECO:0000256" key="4">
    <source>
        <dbReference type="ARBA" id="ARBA00023163"/>
    </source>
</evidence>
<dbReference type="STRING" id="870242.cpu_06900"/>
<accession>A0A1L8CTC3</accession>
<gene>
    <name evidence="6" type="ORF">cpu_06900</name>
</gene>
<dbReference type="CDD" id="cd08420">
    <property type="entry name" value="PBP2_CysL_like"/>
    <property type="match status" value="1"/>
</dbReference>
<dbReference type="RefSeq" id="WP_075858670.1">
    <property type="nucleotide sequence ID" value="NZ_BDJK01000009.1"/>
</dbReference>
<dbReference type="Gene3D" id="1.10.10.10">
    <property type="entry name" value="Winged helix-like DNA-binding domain superfamily/Winged helix DNA-binding domain"/>
    <property type="match status" value="1"/>
</dbReference>
<dbReference type="SUPFAM" id="SSF53850">
    <property type="entry name" value="Periplasmic binding protein-like II"/>
    <property type="match status" value="1"/>
</dbReference>
<evidence type="ECO:0000256" key="2">
    <source>
        <dbReference type="ARBA" id="ARBA00023015"/>
    </source>
</evidence>
<dbReference type="PRINTS" id="PR00039">
    <property type="entry name" value="HTHLYSR"/>
</dbReference>
<dbReference type="PANTHER" id="PTHR30126">
    <property type="entry name" value="HTH-TYPE TRANSCRIPTIONAL REGULATOR"/>
    <property type="match status" value="1"/>
</dbReference>
<evidence type="ECO:0000313" key="6">
    <source>
        <dbReference type="EMBL" id="GAV22180.1"/>
    </source>
</evidence>
<evidence type="ECO:0000256" key="1">
    <source>
        <dbReference type="ARBA" id="ARBA00009437"/>
    </source>
</evidence>
<dbReference type="FunFam" id="1.10.10.10:FF:000001">
    <property type="entry name" value="LysR family transcriptional regulator"/>
    <property type="match status" value="1"/>
</dbReference>
<keyword evidence="4" id="KW-0804">Transcription</keyword>
<feature type="domain" description="HTH lysR-type" evidence="5">
    <location>
        <begin position="1"/>
        <end position="58"/>
    </location>
</feature>
<organism evidence="6 7">
    <name type="scientific">Carboxydothermus pertinax</name>
    <dbReference type="NCBI Taxonomy" id="870242"/>
    <lineage>
        <taxon>Bacteria</taxon>
        <taxon>Bacillati</taxon>
        <taxon>Bacillota</taxon>
        <taxon>Clostridia</taxon>
        <taxon>Thermoanaerobacterales</taxon>
        <taxon>Thermoanaerobacteraceae</taxon>
        <taxon>Carboxydothermus</taxon>
    </lineage>
</organism>
<evidence type="ECO:0000313" key="7">
    <source>
        <dbReference type="Proteomes" id="UP000187485"/>
    </source>
</evidence>
<name>A0A1L8CTC3_9THEO</name>
<evidence type="ECO:0000259" key="5">
    <source>
        <dbReference type="PROSITE" id="PS50931"/>
    </source>
</evidence>
<dbReference type="OrthoDB" id="9785745at2"/>
<dbReference type="GO" id="GO:0003700">
    <property type="term" value="F:DNA-binding transcription factor activity"/>
    <property type="evidence" value="ECO:0007669"/>
    <property type="project" value="InterPro"/>
</dbReference>